<dbReference type="VEuPathDB" id="FungiDB:JI435_072410"/>
<organism evidence="2 3">
    <name type="scientific">Phaeosphaeria nodorum (strain SN15 / ATCC MYA-4574 / FGSC 10173)</name>
    <name type="common">Glume blotch fungus</name>
    <name type="synonym">Parastagonospora nodorum</name>
    <dbReference type="NCBI Taxonomy" id="321614"/>
    <lineage>
        <taxon>Eukaryota</taxon>
        <taxon>Fungi</taxon>
        <taxon>Dikarya</taxon>
        <taxon>Ascomycota</taxon>
        <taxon>Pezizomycotina</taxon>
        <taxon>Dothideomycetes</taxon>
        <taxon>Pleosporomycetidae</taxon>
        <taxon>Pleosporales</taxon>
        <taxon>Pleosporineae</taxon>
        <taxon>Phaeosphaeriaceae</taxon>
        <taxon>Parastagonospora</taxon>
    </lineage>
</organism>
<protein>
    <recommendedName>
        <fullName evidence="4">Cyanovirin-N domain-containing protein</fullName>
    </recommendedName>
</protein>
<evidence type="ECO:0000313" key="3">
    <source>
        <dbReference type="Proteomes" id="UP000663193"/>
    </source>
</evidence>
<feature type="chain" id="PRO_5030660670" description="Cyanovirin-N domain-containing protein" evidence="1">
    <location>
        <begin position="16"/>
        <end position="117"/>
    </location>
</feature>
<reference evidence="3" key="1">
    <citation type="journal article" date="2021" name="BMC Genomics">
        <title>Chromosome-level genome assembly and manually-curated proteome of model necrotroph Parastagonospora nodorum Sn15 reveals a genome-wide trove of candidate effector homologs, and redundancy of virulence-related functions within an accessory chromosome.</title>
        <authorList>
            <person name="Bertazzoni S."/>
            <person name="Jones D.A.B."/>
            <person name="Phan H.T."/>
            <person name="Tan K.-C."/>
            <person name="Hane J.K."/>
        </authorList>
    </citation>
    <scope>NUCLEOTIDE SEQUENCE [LARGE SCALE GENOMIC DNA]</scope>
    <source>
        <strain evidence="3">SN15 / ATCC MYA-4574 / FGSC 10173)</strain>
    </source>
</reference>
<sequence>MQLLALLSLLPVVLSTPIALATCGAPNDSICAQFLFANGTVSQDIHINDGGCTDVLNSGSIAGIKVYDCWCGLWNAQDAGACNNGYDEDVAKIERCTGWVDGGKWKLRATHVSCYRP</sequence>
<name>A0A7U2I5A6_PHANO</name>
<proteinExistence type="predicted"/>
<dbReference type="AlphaFoldDB" id="A0A7U2I5A6"/>
<evidence type="ECO:0000256" key="1">
    <source>
        <dbReference type="SAM" id="SignalP"/>
    </source>
</evidence>
<dbReference type="EMBL" id="CP069032">
    <property type="protein sequence ID" value="QRD00382.1"/>
    <property type="molecule type" value="Genomic_DNA"/>
</dbReference>
<accession>A0A7U2I5A6</accession>
<feature type="signal peptide" evidence="1">
    <location>
        <begin position="1"/>
        <end position="15"/>
    </location>
</feature>
<evidence type="ECO:0000313" key="2">
    <source>
        <dbReference type="EMBL" id="QRD00382.1"/>
    </source>
</evidence>
<dbReference type="OrthoDB" id="3786906at2759"/>
<keyword evidence="1" id="KW-0732">Signal</keyword>
<dbReference type="Proteomes" id="UP000663193">
    <property type="component" value="Chromosome 10"/>
</dbReference>
<gene>
    <name evidence="2" type="ORF">JI435_072410</name>
</gene>
<keyword evidence="3" id="KW-1185">Reference proteome</keyword>
<evidence type="ECO:0008006" key="4">
    <source>
        <dbReference type="Google" id="ProtNLM"/>
    </source>
</evidence>